<feature type="transmembrane region" description="Helical" evidence="5">
    <location>
        <begin position="252"/>
        <end position="278"/>
    </location>
</feature>
<accession>A0A7W7NUX5</accession>
<dbReference type="InterPro" id="IPR050382">
    <property type="entry name" value="MFS_Na/Anion_cotransporter"/>
</dbReference>
<protein>
    <submittedName>
        <fullName evidence="7">ACS family glucarate transporter-like MFS transporter</fullName>
    </submittedName>
</protein>
<feature type="transmembrane region" description="Helical" evidence="5">
    <location>
        <begin position="140"/>
        <end position="162"/>
    </location>
</feature>
<feature type="transmembrane region" description="Helical" evidence="5">
    <location>
        <begin position="41"/>
        <end position="62"/>
    </location>
</feature>
<evidence type="ECO:0000256" key="4">
    <source>
        <dbReference type="ARBA" id="ARBA00023136"/>
    </source>
</evidence>
<dbReference type="InterPro" id="IPR011701">
    <property type="entry name" value="MFS"/>
</dbReference>
<feature type="transmembrane region" description="Helical" evidence="5">
    <location>
        <begin position="83"/>
        <end position="102"/>
    </location>
</feature>
<gene>
    <name evidence="7" type="ORF">HNO88_001277</name>
</gene>
<dbReference type="Pfam" id="PF07690">
    <property type="entry name" value="MFS_1"/>
    <property type="match status" value="1"/>
</dbReference>
<keyword evidence="2 5" id="KW-0812">Transmembrane</keyword>
<dbReference type="SUPFAM" id="SSF103473">
    <property type="entry name" value="MFS general substrate transporter"/>
    <property type="match status" value="1"/>
</dbReference>
<feature type="transmembrane region" description="Helical" evidence="5">
    <location>
        <begin position="210"/>
        <end position="232"/>
    </location>
</feature>
<feature type="transmembrane region" description="Helical" evidence="5">
    <location>
        <begin position="314"/>
        <end position="335"/>
    </location>
</feature>
<dbReference type="PANTHER" id="PTHR11662">
    <property type="entry name" value="SOLUTE CARRIER FAMILY 17"/>
    <property type="match status" value="1"/>
</dbReference>
<feature type="domain" description="Major facilitator superfamily (MFS) profile" evidence="6">
    <location>
        <begin position="12"/>
        <end position="403"/>
    </location>
</feature>
<dbReference type="GO" id="GO:0022857">
    <property type="term" value="F:transmembrane transporter activity"/>
    <property type="evidence" value="ECO:0007669"/>
    <property type="project" value="InterPro"/>
</dbReference>
<evidence type="ECO:0000256" key="2">
    <source>
        <dbReference type="ARBA" id="ARBA00022692"/>
    </source>
</evidence>
<comment type="caution">
    <text evidence="7">The sequence shown here is derived from an EMBL/GenBank/DDBJ whole genome shotgun (WGS) entry which is preliminary data.</text>
</comment>
<reference evidence="7 8" key="1">
    <citation type="submission" date="2020-08" db="EMBL/GenBank/DDBJ databases">
        <title>Functional genomics of gut bacteria from endangered species of beetles.</title>
        <authorList>
            <person name="Carlos-Shanley C."/>
        </authorList>
    </citation>
    <scope>NUCLEOTIDE SEQUENCE [LARGE SCALE GENOMIC DNA]</scope>
    <source>
        <strain evidence="7 8">S00245</strain>
    </source>
</reference>
<evidence type="ECO:0000259" key="6">
    <source>
        <dbReference type="PROSITE" id="PS50850"/>
    </source>
</evidence>
<keyword evidence="3 5" id="KW-1133">Transmembrane helix</keyword>
<sequence>MIRKDGFRSWGVIVLVGLALTIAHSDRVLLAIAAPHLIEQQHITGTGLGLLLSAFSWTYMVAQLPSGWLVDRFGPKRVLTIGFIGWSLVSAMTGLSTVFSVLLLCRMLLGVFEAPLYAVAHAVMASLFTDRRRALATAIYSKGVSLGPAIGTAAGSYVMMAYGWSEMFVIVGLGSLLFLIPWIAFAPSRQALAPSSQESRKIDWSEARKLLMNRSVLGVSVGYFGFLYLYYIYATWLPTYLSKERGLDTEQIAWMATVPFLISMAAGPVTGWFTDWLIGRGMSQTVVRKCAIGLGLLLGGAIVPAAFATDGYEAAVLFVIALVGQSISAANMLALPSAIAPEGRAGLVGSFQQMFGAAGGVVSPLLTGILYDQGHDFKAAILCAAAMLVLSGFCFLILLQRVERIASPDLAEPA</sequence>
<comment type="subcellular location">
    <subcellularLocation>
        <location evidence="1">Membrane</location>
        <topology evidence="1">Multi-pass membrane protein</topology>
    </subcellularLocation>
</comment>
<dbReference type="Proteomes" id="UP000555448">
    <property type="component" value="Unassembled WGS sequence"/>
</dbReference>
<evidence type="ECO:0000256" key="1">
    <source>
        <dbReference type="ARBA" id="ARBA00004141"/>
    </source>
</evidence>
<dbReference type="PROSITE" id="PS50850">
    <property type="entry name" value="MFS"/>
    <property type="match status" value="1"/>
</dbReference>
<proteinExistence type="predicted"/>
<dbReference type="PANTHER" id="PTHR11662:SF399">
    <property type="entry name" value="FI19708P1-RELATED"/>
    <property type="match status" value="1"/>
</dbReference>
<dbReference type="InterPro" id="IPR036259">
    <property type="entry name" value="MFS_trans_sf"/>
</dbReference>
<evidence type="ECO:0000256" key="5">
    <source>
        <dbReference type="SAM" id="Phobius"/>
    </source>
</evidence>
<dbReference type="InterPro" id="IPR020846">
    <property type="entry name" value="MFS_dom"/>
</dbReference>
<feature type="transmembrane region" description="Helical" evidence="5">
    <location>
        <begin position="290"/>
        <end position="308"/>
    </location>
</feature>
<keyword evidence="4 5" id="KW-0472">Membrane</keyword>
<feature type="transmembrane region" description="Helical" evidence="5">
    <location>
        <begin position="168"/>
        <end position="189"/>
    </location>
</feature>
<dbReference type="Gene3D" id="1.20.1250.20">
    <property type="entry name" value="MFS general substrate transporter like domains"/>
    <property type="match status" value="2"/>
</dbReference>
<dbReference type="GO" id="GO:0016020">
    <property type="term" value="C:membrane"/>
    <property type="evidence" value="ECO:0007669"/>
    <property type="project" value="UniProtKB-SubCell"/>
</dbReference>
<feature type="transmembrane region" description="Helical" evidence="5">
    <location>
        <begin position="377"/>
        <end position="399"/>
    </location>
</feature>
<dbReference type="RefSeq" id="WP_246381232.1">
    <property type="nucleotide sequence ID" value="NZ_JACHLR010000004.1"/>
</dbReference>
<dbReference type="AlphaFoldDB" id="A0A7W7NUX5"/>
<name>A0A7W7NUX5_9SPHN</name>
<feature type="transmembrane region" description="Helical" evidence="5">
    <location>
        <begin position="347"/>
        <end position="371"/>
    </location>
</feature>
<evidence type="ECO:0000256" key="3">
    <source>
        <dbReference type="ARBA" id="ARBA00022989"/>
    </source>
</evidence>
<keyword evidence="8" id="KW-1185">Reference proteome</keyword>
<organism evidence="7 8">
    <name type="scientific">Novosphingobium chloroacetimidivorans</name>
    <dbReference type="NCBI Taxonomy" id="1428314"/>
    <lineage>
        <taxon>Bacteria</taxon>
        <taxon>Pseudomonadati</taxon>
        <taxon>Pseudomonadota</taxon>
        <taxon>Alphaproteobacteria</taxon>
        <taxon>Sphingomonadales</taxon>
        <taxon>Sphingomonadaceae</taxon>
        <taxon>Novosphingobium</taxon>
    </lineage>
</organism>
<dbReference type="CDD" id="cd17319">
    <property type="entry name" value="MFS_ExuT_GudP_like"/>
    <property type="match status" value="1"/>
</dbReference>
<evidence type="ECO:0000313" key="7">
    <source>
        <dbReference type="EMBL" id="MBB4857963.1"/>
    </source>
</evidence>
<evidence type="ECO:0000313" key="8">
    <source>
        <dbReference type="Proteomes" id="UP000555448"/>
    </source>
</evidence>
<dbReference type="EMBL" id="JACHLR010000004">
    <property type="protein sequence ID" value="MBB4857963.1"/>
    <property type="molecule type" value="Genomic_DNA"/>
</dbReference>